<feature type="region of interest" description="Disordered" evidence="1">
    <location>
        <begin position="743"/>
        <end position="796"/>
    </location>
</feature>
<feature type="transmembrane region" description="Helical" evidence="2">
    <location>
        <begin position="88"/>
        <end position="107"/>
    </location>
</feature>
<accession>A0A1I3G864</accession>
<evidence type="ECO:0000259" key="4">
    <source>
        <dbReference type="PROSITE" id="PS50887"/>
    </source>
</evidence>
<dbReference type="InterPro" id="IPR001633">
    <property type="entry name" value="EAL_dom"/>
</dbReference>
<evidence type="ECO:0000256" key="1">
    <source>
        <dbReference type="SAM" id="MobiDB-lite"/>
    </source>
</evidence>
<dbReference type="InterPro" id="IPR029787">
    <property type="entry name" value="Nucleotide_cyclase"/>
</dbReference>
<evidence type="ECO:0000313" key="6">
    <source>
        <dbReference type="Proteomes" id="UP000199377"/>
    </source>
</evidence>
<feature type="compositionally biased region" description="Low complexity" evidence="1">
    <location>
        <begin position="26"/>
        <end position="55"/>
    </location>
</feature>
<evidence type="ECO:0000313" key="5">
    <source>
        <dbReference type="EMBL" id="SFI19725.1"/>
    </source>
</evidence>
<dbReference type="InterPro" id="IPR052155">
    <property type="entry name" value="Biofilm_reg_signaling"/>
</dbReference>
<feature type="transmembrane region" description="Helical" evidence="2">
    <location>
        <begin position="278"/>
        <end position="302"/>
    </location>
</feature>
<dbReference type="SUPFAM" id="SSF55073">
    <property type="entry name" value="Nucleotide cyclase"/>
    <property type="match status" value="1"/>
</dbReference>
<dbReference type="NCBIfam" id="TIGR00254">
    <property type="entry name" value="GGDEF"/>
    <property type="match status" value="1"/>
</dbReference>
<dbReference type="STRING" id="1114924.SAMN05216258_10520"/>
<dbReference type="CDD" id="cd01948">
    <property type="entry name" value="EAL"/>
    <property type="match status" value="1"/>
</dbReference>
<dbReference type="InterPro" id="IPR035919">
    <property type="entry name" value="EAL_sf"/>
</dbReference>
<dbReference type="Proteomes" id="UP000199377">
    <property type="component" value="Unassembled WGS sequence"/>
</dbReference>
<dbReference type="RefSeq" id="WP_092859877.1">
    <property type="nucleotide sequence ID" value="NZ_FOQH01000005.1"/>
</dbReference>
<dbReference type="InterPro" id="IPR000160">
    <property type="entry name" value="GGDEF_dom"/>
</dbReference>
<dbReference type="PROSITE" id="PS50887">
    <property type="entry name" value="GGDEF"/>
    <property type="match status" value="1"/>
</dbReference>
<evidence type="ECO:0000256" key="2">
    <source>
        <dbReference type="SAM" id="Phobius"/>
    </source>
</evidence>
<sequence>MADARLAGIIGRLRRSASRRARRAAAPRPARAAAAALSGAAPGVTRGAAPRGPDAGPRRGARDAPPAGAAAEAPAGLGRMAGRLRAPVLVAVGALLLALGVGAAMAWSSEQTVRIHALRLVESWSAAMTEAAPALPRHLRAGRLHEADLDPLRETGARADAYGFRLFDPQGAPVASAWRWRGRTLARLEPAPPVLRDAHGALPPEPGPLPLRSPGVWARLAAGERVVELDAAASMPGGPLRVAEVFLPVHDPAGEVAGYAEVYVDVAAFAARVERVQALAGVALAAAGALAFAGPAFAWLGARRRREQAEARVIRAASLDALTGLPNRAGFAEAAARAARAAARDGARLAVLAVDLDRFRVVNELHGPEMGDEVLRASAAQLRAGLRTEDLLSRVGPDDFAAVLRLADPGDLPAILARLSSHVATPRADAEGRPLTLSASIGACLLPPGETRVEAALRRAEIAQREARAAGPGRICVFAPEMEARVQRRREVETAIREGVAHGRFSLHYQPLVRSRDGTTRGFEALMRLRDAQGRPIPPAEFIPAAEDMDQIGALGAWALHEATSVAAGWPGRMAVSVNLSVAQFRDGRLVDTVRSALAASGLAPRRLELEVTESMLISDSEAVERQLAQLRALGVSIAMDDFGAGYSSLAYLWRFRFDRLKLDRSFVLAFDAHPARARGMIGGIVALGRRLGMKVTAEGIETPVQAAAMAELGCDTLQGYHFGRAMPEADLREVMRWEADADEERAVGPRPPLRDFAASHDPAEAPRPEEPDRRGRRPAEAPDDDPQPALKAARA</sequence>
<keyword evidence="6" id="KW-1185">Reference proteome</keyword>
<dbReference type="SMART" id="SM00267">
    <property type="entry name" value="GGDEF"/>
    <property type="match status" value="1"/>
</dbReference>
<dbReference type="PANTHER" id="PTHR44757:SF2">
    <property type="entry name" value="BIOFILM ARCHITECTURE MAINTENANCE PROTEIN MBAA"/>
    <property type="match status" value="1"/>
</dbReference>
<keyword evidence="2" id="KW-0812">Transmembrane</keyword>
<gene>
    <name evidence="5" type="ORF">SAMN05216258_10520</name>
</gene>
<dbReference type="SUPFAM" id="SSF141868">
    <property type="entry name" value="EAL domain-like"/>
    <property type="match status" value="1"/>
</dbReference>
<dbReference type="PANTHER" id="PTHR44757">
    <property type="entry name" value="DIGUANYLATE CYCLASE DGCP"/>
    <property type="match status" value="1"/>
</dbReference>
<dbReference type="SMART" id="SM00052">
    <property type="entry name" value="EAL"/>
    <property type="match status" value="1"/>
</dbReference>
<dbReference type="PROSITE" id="PS50883">
    <property type="entry name" value="EAL"/>
    <property type="match status" value="1"/>
</dbReference>
<dbReference type="EMBL" id="FOQH01000005">
    <property type="protein sequence ID" value="SFI19725.1"/>
    <property type="molecule type" value="Genomic_DNA"/>
</dbReference>
<dbReference type="CDD" id="cd01949">
    <property type="entry name" value="GGDEF"/>
    <property type="match status" value="1"/>
</dbReference>
<dbReference type="InterPro" id="IPR043128">
    <property type="entry name" value="Rev_trsase/Diguanyl_cyclase"/>
</dbReference>
<dbReference type="OrthoDB" id="9814202at2"/>
<dbReference type="AlphaFoldDB" id="A0A1I3G864"/>
<keyword evidence="2" id="KW-1133">Transmembrane helix</keyword>
<reference evidence="5 6" key="1">
    <citation type="submission" date="2016-10" db="EMBL/GenBank/DDBJ databases">
        <authorList>
            <person name="de Groot N.N."/>
        </authorList>
    </citation>
    <scope>NUCLEOTIDE SEQUENCE [LARGE SCALE GENOMIC DNA]</scope>
    <source>
        <strain evidence="5 6">CGMCC 1.11030</strain>
    </source>
</reference>
<feature type="domain" description="EAL" evidence="3">
    <location>
        <begin position="489"/>
        <end position="740"/>
    </location>
</feature>
<dbReference type="Pfam" id="PF00990">
    <property type="entry name" value="GGDEF"/>
    <property type="match status" value="1"/>
</dbReference>
<evidence type="ECO:0000259" key="3">
    <source>
        <dbReference type="PROSITE" id="PS50883"/>
    </source>
</evidence>
<organism evidence="5 6">
    <name type="scientific">Albimonas pacifica</name>
    <dbReference type="NCBI Taxonomy" id="1114924"/>
    <lineage>
        <taxon>Bacteria</taxon>
        <taxon>Pseudomonadati</taxon>
        <taxon>Pseudomonadota</taxon>
        <taxon>Alphaproteobacteria</taxon>
        <taxon>Rhodobacterales</taxon>
        <taxon>Paracoccaceae</taxon>
        <taxon>Albimonas</taxon>
    </lineage>
</organism>
<name>A0A1I3G864_9RHOB</name>
<proteinExistence type="predicted"/>
<feature type="domain" description="GGDEF" evidence="4">
    <location>
        <begin position="347"/>
        <end position="480"/>
    </location>
</feature>
<feature type="region of interest" description="Disordered" evidence="1">
    <location>
        <begin position="18"/>
        <end position="72"/>
    </location>
</feature>
<keyword evidence="2" id="KW-0472">Membrane</keyword>
<dbReference type="Pfam" id="PF00563">
    <property type="entry name" value="EAL"/>
    <property type="match status" value="1"/>
</dbReference>
<protein>
    <submittedName>
        <fullName evidence="5">Diguanylate cyclase (GGDEF) domain-containing protein</fullName>
    </submittedName>
</protein>
<feature type="compositionally biased region" description="Basic and acidic residues" evidence="1">
    <location>
        <begin position="758"/>
        <end position="781"/>
    </location>
</feature>
<dbReference type="Gene3D" id="3.30.70.270">
    <property type="match status" value="1"/>
</dbReference>
<dbReference type="Gene3D" id="3.20.20.450">
    <property type="entry name" value="EAL domain"/>
    <property type="match status" value="1"/>
</dbReference>
<feature type="compositionally biased region" description="Low complexity" evidence="1">
    <location>
        <begin position="63"/>
        <end position="72"/>
    </location>
</feature>